<reference evidence="4" key="1">
    <citation type="submission" date="2018-09" db="EMBL/GenBank/DDBJ databases">
        <authorList>
            <person name="Zhu H."/>
        </authorList>
    </citation>
    <scope>NUCLEOTIDE SEQUENCE [LARGE SCALE GENOMIC DNA]</scope>
    <source>
        <strain evidence="4">K2R23-3</strain>
    </source>
</reference>
<dbReference type="PANTHER" id="PTHR43308">
    <property type="entry name" value="OUTER MEMBRANE PROTEIN ALPHA-RELATED"/>
    <property type="match status" value="1"/>
</dbReference>
<dbReference type="EMBL" id="CP032418">
    <property type="protein sequence ID" value="AYC28894.1"/>
    <property type="molecule type" value="Genomic_DNA"/>
</dbReference>
<dbReference type="Pfam" id="PF01464">
    <property type="entry name" value="SLT"/>
    <property type="match status" value="1"/>
</dbReference>
<feature type="domain" description="SLH" evidence="2">
    <location>
        <begin position="24"/>
        <end position="87"/>
    </location>
</feature>
<accession>A0A385YQW7</accession>
<feature type="signal peptide" evidence="1">
    <location>
        <begin position="1"/>
        <end position="23"/>
    </location>
</feature>
<dbReference type="Proteomes" id="UP000265725">
    <property type="component" value="Chromosome"/>
</dbReference>
<proteinExistence type="predicted"/>
<feature type="chain" id="PRO_5017261544" description="SLH domain-containing protein" evidence="1">
    <location>
        <begin position="24"/>
        <end position="483"/>
    </location>
</feature>
<dbReference type="AlphaFoldDB" id="A0A385YQW7"/>
<sequence length="483" mass="54069">MIKKLVVLSIFAVSMSIATSAVAESNEFPDVPKSQPFYEHIHYLTGDGIINGYDNGYFKPYTNLTRGEAAMMIARAFDLDLTPRETVFKDVNTRLSGAVQSAYEAHIIFGTSETTFSPSEKITREQMAMLLERAFHLKEQSATEFDDVKMNSVAYTAIRKIQAFGITGGVDENHFNPGGYVSRQHFAAFLARGLNEELRLEASSCGYNVDSRTNPPRQVLNCMITNAARATQGEIPPEIVKGIVNVENGNWKHFQENGEPIISADGGIGLMQITNVQNFDVEKLKYDIEYNIEAGISMLINHFKRTDLPKISEKDPNRLENWYFAIMAYNGTKSVNSPFYKATGEKNLSSYQEKVFQAIRTSSQLEVTSHSILMKPEDFTYGPETNESIVFNRKNMELDFIGTHTRDRFGEGYPAYLTNSRLRTEPSTSAEAVTVPIGTLVEILGAPLYDLSSNAPNNFVWYPVAVNQNGMTRYLYAPSQSVK</sequence>
<keyword evidence="1" id="KW-0732">Signal</keyword>
<evidence type="ECO:0000256" key="1">
    <source>
        <dbReference type="SAM" id="SignalP"/>
    </source>
</evidence>
<dbReference type="PROSITE" id="PS51272">
    <property type="entry name" value="SLH"/>
    <property type="match status" value="2"/>
</dbReference>
<name>A0A385YQW7_9BACL</name>
<evidence type="ECO:0000259" key="2">
    <source>
        <dbReference type="PROSITE" id="PS51272"/>
    </source>
</evidence>
<dbReference type="InterPro" id="IPR051465">
    <property type="entry name" value="Cell_Envelope_Struct_Comp"/>
</dbReference>
<dbReference type="InterPro" id="IPR008258">
    <property type="entry name" value="Transglycosylase_SLT_dom_1"/>
</dbReference>
<gene>
    <name evidence="3" type="ORF">D3873_03045</name>
</gene>
<dbReference type="PANTHER" id="PTHR43308:SF5">
    <property type="entry name" value="S-LAYER PROTEIN _ PEPTIDOGLYCAN ENDO-BETA-N-ACETYLGLUCOSAMINIDASE"/>
    <property type="match status" value="1"/>
</dbReference>
<organism evidence="3 4">
    <name type="scientific">Paenisporosarcina cavernae</name>
    <dbReference type="NCBI Taxonomy" id="2320858"/>
    <lineage>
        <taxon>Bacteria</taxon>
        <taxon>Bacillati</taxon>
        <taxon>Bacillota</taxon>
        <taxon>Bacilli</taxon>
        <taxon>Bacillales</taxon>
        <taxon>Caryophanaceae</taxon>
        <taxon>Paenisporosarcina</taxon>
    </lineage>
</organism>
<dbReference type="OrthoDB" id="2690990at2"/>
<protein>
    <recommendedName>
        <fullName evidence="2">SLH domain-containing protein</fullName>
    </recommendedName>
</protein>
<dbReference type="SUPFAM" id="SSF53955">
    <property type="entry name" value="Lysozyme-like"/>
    <property type="match status" value="1"/>
</dbReference>
<evidence type="ECO:0000313" key="3">
    <source>
        <dbReference type="EMBL" id="AYC28894.1"/>
    </source>
</evidence>
<dbReference type="Pfam" id="PF00395">
    <property type="entry name" value="SLH"/>
    <property type="match status" value="3"/>
</dbReference>
<evidence type="ECO:0000313" key="4">
    <source>
        <dbReference type="Proteomes" id="UP000265725"/>
    </source>
</evidence>
<dbReference type="RefSeq" id="WP_119882636.1">
    <property type="nucleotide sequence ID" value="NZ_CP032418.1"/>
</dbReference>
<keyword evidence="4" id="KW-1185">Reference proteome</keyword>
<dbReference type="InterPro" id="IPR001119">
    <property type="entry name" value="SLH_dom"/>
</dbReference>
<dbReference type="Gene3D" id="1.10.530.10">
    <property type="match status" value="1"/>
</dbReference>
<dbReference type="KEGG" id="paek:D3873_03045"/>
<feature type="domain" description="SLH" evidence="2">
    <location>
        <begin position="141"/>
        <end position="204"/>
    </location>
</feature>
<dbReference type="InterPro" id="IPR023346">
    <property type="entry name" value="Lysozyme-like_dom_sf"/>
</dbReference>